<dbReference type="FunFam" id="3.40.50.2000:FF:000043">
    <property type="entry name" value="UDP-N-acetylglucosamine 2-epimerase"/>
    <property type="match status" value="1"/>
</dbReference>
<name>A0AAP9NGU0_BACFG</name>
<dbReference type="NCBIfam" id="TIGR00236">
    <property type="entry name" value="wecB"/>
    <property type="match status" value="1"/>
</dbReference>
<dbReference type="GO" id="GO:0008761">
    <property type="term" value="F:UDP-N-acetylglucosamine 2-epimerase activity"/>
    <property type="evidence" value="ECO:0007669"/>
    <property type="project" value="UniProtKB-EC"/>
</dbReference>
<dbReference type="AlphaFoldDB" id="A0AAP9NGU0"/>
<dbReference type="EC" id="5.1.3.14" evidence="3"/>
<reference evidence="6 7" key="1">
    <citation type="submission" date="2020-05" db="EMBL/GenBank/DDBJ databases">
        <title>FDA dAtabase for Regulatory Grade micrObial Sequences (FDA-ARGOS): Supporting development and validation of Infectious Disease Dx tests.</title>
        <authorList>
            <person name="Bojja K."/>
            <person name="Kessler A."/>
            <person name="Tallon L."/>
            <person name="Sadzewicz L."/>
            <person name="Zhao X."/>
            <person name="Vavikolanu K."/>
            <person name="Mehta A."/>
            <person name="Aluvathingal J."/>
            <person name="Nadendla S."/>
            <person name="Myers T."/>
            <person name="Yan Y."/>
            <person name="Sichtig H."/>
        </authorList>
    </citation>
    <scope>NUCLEOTIDE SEQUENCE [LARGE SCALE GENOMIC DNA]</scope>
    <source>
        <strain evidence="6 7">FDAARGOS_763</strain>
    </source>
</reference>
<organism evidence="6 7">
    <name type="scientific">Bacteroides fragilis</name>
    <dbReference type="NCBI Taxonomy" id="817"/>
    <lineage>
        <taxon>Bacteria</taxon>
        <taxon>Pseudomonadati</taxon>
        <taxon>Bacteroidota</taxon>
        <taxon>Bacteroidia</taxon>
        <taxon>Bacteroidales</taxon>
        <taxon>Bacteroidaceae</taxon>
        <taxon>Bacteroides</taxon>
    </lineage>
</organism>
<dbReference type="Gene3D" id="3.40.50.2000">
    <property type="entry name" value="Glycogen Phosphorylase B"/>
    <property type="match status" value="2"/>
</dbReference>
<dbReference type="SUPFAM" id="SSF53756">
    <property type="entry name" value="UDP-Glycosyltransferase/glycogen phosphorylase"/>
    <property type="match status" value="1"/>
</dbReference>
<evidence type="ECO:0000256" key="3">
    <source>
        <dbReference type="ARBA" id="ARBA00038858"/>
    </source>
</evidence>
<dbReference type="PANTHER" id="PTHR43174">
    <property type="entry name" value="UDP-N-ACETYLGLUCOSAMINE 2-EPIMERASE"/>
    <property type="match status" value="1"/>
</dbReference>
<feature type="domain" description="UDP-N-acetylglucosamine 2-epimerase" evidence="5">
    <location>
        <begin position="29"/>
        <end position="381"/>
    </location>
</feature>
<evidence type="ECO:0000256" key="2">
    <source>
        <dbReference type="ARBA" id="ARBA00038209"/>
    </source>
</evidence>
<evidence type="ECO:0000256" key="4">
    <source>
        <dbReference type="RuleBase" id="RU003513"/>
    </source>
</evidence>
<dbReference type="RefSeq" id="WP_005780380.1">
    <property type="nucleotide sequence ID" value="NZ_CABJEQ010000002.1"/>
</dbReference>
<dbReference type="Proteomes" id="UP000501467">
    <property type="component" value="Chromosome"/>
</dbReference>
<dbReference type="InterPro" id="IPR003331">
    <property type="entry name" value="UDP_GlcNAc_Epimerase_2_dom"/>
</dbReference>
<sequence length="385" mass="43884">MKKVMLVFGTRPEAIKMCPLIMELNKAFDNFETIVCVTGQHREMLDQVLGFFEIIPDVDLNIMKGGQDLYDITSRVLIGMRDALNKYAPDIVIVHGDTTTTFAASLAAFYQKIPVAHVEAGLRTYNLYSPWPEEINRQLASRICQYHFAPTSLSRENLLHENIESKNILVTGNTVIDALHIVVDKINTNYDLEKNLALNLLRVGYDVQRLQNGRKMILITGHRRENFGDGFVNICKAIRTLSRRYETVDFVYPMHLNPNVRTPIYQIFKDEKLSNVFFIEPLEYLSFIFLMEKSCIVMTDSGGIQEEAPSLGKPVLVMRDTTERPEAIEAGTVKLVGTDCTKIVEEVSLLLENELYYTQMNRATNPYGDGNASKRIVEFLKMRLP</sequence>
<evidence type="ECO:0000256" key="1">
    <source>
        <dbReference type="ARBA" id="ARBA00023235"/>
    </source>
</evidence>
<evidence type="ECO:0000313" key="6">
    <source>
        <dbReference type="EMBL" id="QKH87073.1"/>
    </source>
</evidence>
<evidence type="ECO:0000313" key="7">
    <source>
        <dbReference type="Proteomes" id="UP000501467"/>
    </source>
</evidence>
<dbReference type="Pfam" id="PF02350">
    <property type="entry name" value="Epimerase_2"/>
    <property type="match status" value="1"/>
</dbReference>
<proteinExistence type="inferred from homology"/>
<protein>
    <recommendedName>
        <fullName evidence="3">UDP-N-acetylglucosamine 2-epimerase (non-hydrolyzing)</fullName>
        <ecNumber evidence="3">5.1.3.14</ecNumber>
    </recommendedName>
</protein>
<gene>
    <name evidence="6" type="primary">wecB</name>
    <name evidence="6" type="ORF">FOC69_23095</name>
</gene>
<comment type="similarity">
    <text evidence="2 4">Belongs to the UDP-N-acetylglucosamine 2-epimerase family.</text>
</comment>
<dbReference type="CDD" id="cd03786">
    <property type="entry name" value="GTB_UDP-GlcNAc_2-Epimerase"/>
    <property type="match status" value="1"/>
</dbReference>
<dbReference type="InterPro" id="IPR029767">
    <property type="entry name" value="WecB-like"/>
</dbReference>
<accession>A0AAP9NGU0</accession>
<dbReference type="PANTHER" id="PTHR43174:SF2">
    <property type="entry name" value="UDP-N-ACETYLGLUCOSAMINE 2-EPIMERASE"/>
    <property type="match status" value="1"/>
</dbReference>
<keyword evidence="1 4" id="KW-0413">Isomerase</keyword>
<evidence type="ECO:0000259" key="5">
    <source>
        <dbReference type="Pfam" id="PF02350"/>
    </source>
</evidence>
<dbReference type="EMBL" id="CP054003">
    <property type="protein sequence ID" value="QKH87073.1"/>
    <property type="molecule type" value="Genomic_DNA"/>
</dbReference>